<sequence length="126" mass="15044">MLHCLADWKINNTTKDLPVYLYEMKLNNVEQRHQQNYAVTSELAKLNNWQIIVYHDRYIASMDEIKNWGEHVYTTSHNRCINNDTTHERKVLERLLLRHVEKSSYARKNYDVLNGSFWDRGTCTVA</sequence>
<evidence type="ECO:0000313" key="1">
    <source>
        <dbReference type="EMBL" id="MBU9710528.1"/>
    </source>
</evidence>
<gene>
    <name evidence="1" type="ORF">KS419_02075</name>
</gene>
<comment type="caution">
    <text evidence="1">The sequence shown here is derived from an EMBL/GenBank/DDBJ whole genome shotgun (WGS) entry which is preliminary data.</text>
</comment>
<evidence type="ECO:0000313" key="2">
    <source>
        <dbReference type="Proteomes" id="UP000784880"/>
    </source>
</evidence>
<organism evidence="1 2">
    <name type="scientific">Evansella tamaricis</name>
    <dbReference type="NCBI Taxonomy" id="2069301"/>
    <lineage>
        <taxon>Bacteria</taxon>
        <taxon>Bacillati</taxon>
        <taxon>Bacillota</taxon>
        <taxon>Bacilli</taxon>
        <taxon>Bacillales</taxon>
        <taxon>Bacillaceae</taxon>
        <taxon>Evansella</taxon>
    </lineage>
</organism>
<dbReference type="Proteomes" id="UP000784880">
    <property type="component" value="Unassembled WGS sequence"/>
</dbReference>
<dbReference type="RefSeq" id="WP_217064420.1">
    <property type="nucleotide sequence ID" value="NZ_JAHQCS010000035.1"/>
</dbReference>
<accession>A0ABS6JDW3</accession>
<name>A0ABS6JDW3_9BACI</name>
<reference evidence="1 2" key="1">
    <citation type="submission" date="2021-06" db="EMBL/GenBank/DDBJ databases">
        <title>Bacillus sp. RD4P76, an endophyte from a halophyte.</title>
        <authorList>
            <person name="Sun J.-Q."/>
        </authorList>
    </citation>
    <scope>NUCLEOTIDE SEQUENCE [LARGE SCALE GENOMIC DNA]</scope>
    <source>
        <strain evidence="1 2">CGMCC 1.15917</strain>
    </source>
</reference>
<proteinExistence type="predicted"/>
<dbReference type="EMBL" id="JAHQCS010000035">
    <property type="protein sequence ID" value="MBU9710528.1"/>
    <property type="molecule type" value="Genomic_DNA"/>
</dbReference>
<keyword evidence="2" id="KW-1185">Reference proteome</keyword>
<protein>
    <submittedName>
        <fullName evidence="1">Uncharacterized protein</fullName>
    </submittedName>
</protein>